<name>A0A4S8P4L9_9HYPH</name>
<gene>
    <name evidence="2" type="ORF">FAA97_01795</name>
</gene>
<keyword evidence="3" id="KW-1185">Reference proteome</keyword>
<feature type="chain" id="PRO_5020405928" evidence="1">
    <location>
        <begin position="27"/>
        <end position="207"/>
    </location>
</feature>
<dbReference type="Pfam" id="PF06037">
    <property type="entry name" value="DUF922"/>
    <property type="match status" value="1"/>
</dbReference>
<keyword evidence="1" id="KW-0732">Signal</keyword>
<dbReference type="PIRSF" id="PIRSF010521">
    <property type="entry name" value="DUF922_bac"/>
    <property type="match status" value="1"/>
</dbReference>
<evidence type="ECO:0000313" key="3">
    <source>
        <dbReference type="Proteomes" id="UP000308828"/>
    </source>
</evidence>
<organism evidence="2 3">
    <name type="scientific">Peteryoungia ipomoeae</name>
    <dbReference type="NCBI Taxonomy" id="1210932"/>
    <lineage>
        <taxon>Bacteria</taxon>
        <taxon>Pseudomonadati</taxon>
        <taxon>Pseudomonadota</taxon>
        <taxon>Alphaproteobacteria</taxon>
        <taxon>Hyphomicrobiales</taxon>
        <taxon>Rhizobiaceae</taxon>
        <taxon>Peteryoungia</taxon>
    </lineage>
</organism>
<evidence type="ECO:0000256" key="1">
    <source>
        <dbReference type="SAM" id="SignalP"/>
    </source>
</evidence>
<accession>A0A4S8P4L9</accession>
<dbReference type="Proteomes" id="UP000308828">
    <property type="component" value="Unassembled WGS sequence"/>
</dbReference>
<proteinExistence type="predicted"/>
<reference evidence="2 3" key="1">
    <citation type="submission" date="2019-04" db="EMBL/GenBank/DDBJ databases">
        <title>Genome sequence of strain shin9-1.</title>
        <authorList>
            <person name="Gao J."/>
            <person name="Sun J."/>
        </authorList>
    </citation>
    <scope>NUCLEOTIDE SEQUENCE [LARGE SCALE GENOMIC DNA]</scope>
    <source>
        <strain evidence="3">shin9-1</strain>
    </source>
</reference>
<dbReference type="AlphaFoldDB" id="A0A4S8P4L9"/>
<feature type="signal peptide" evidence="1">
    <location>
        <begin position="1"/>
        <end position="26"/>
    </location>
</feature>
<protein>
    <submittedName>
        <fullName evidence="2">DUF922 domain-containing protein</fullName>
    </submittedName>
</protein>
<comment type="caution">
    <text evidence="2">The sequence shown here is derived from an EMBL/GenBank/DDBJ whole genome shotgun (WGS) entry which is preliminary data.</text>
</comment>
<sequence length="207" mass="23278">MKRISRLAAIVLGGPLLLSTITAANAETRIKKTITYFDIGGRTAAEIDAELSKKGPLTQSTGGRHPGATQIQFGGDVTYSSSGGRCAIEDATVTLKTKLILPRWKNRSKAPSGLGLIWDSLSADIKRHEERHAEIARQHARELESRLKRLRPENSCDRLQDKVAAITDMVTANHDRAQMQFDRVESKNFEERMIRILRYRAQQREQR</sequence>
<dbReference type="EMBL" id="STGV01000001">
    <property type="protein sequence ID" value="THV24968.1"/>
    <property type="molecule type" value="Genomic_DNA"/>
</dbReference>
<evidence type="ECO:0000313" key="2">
    <source>
        <dbReference type="EMBL" id="THV24968.1"/>
    </source>
</evidence>
<dbReference type="RefSeq" id="WP_136596816.1">
    <property type="nucleotide sequence ID" value="NZ_STGV01000001.1"/>
</dbReference>
<dbReference type="OrthoDB" id="7888967at2"/>
<dbReference type="InterPro" id="IPR010321">
    <property type="entry name" value="DUF922"/>
</dbReference>